<name>A0ABR1RLL9_9PEZI</name>
<dbReference type="Gene3D" id="3.40.50.150">
    <property type="entry name" value="Vaccinia Virus protein VP39"/>
    <property type="match status" value="1"/>
</dbReference>
<reference evidence="2 3" key="1">
    <citation type="submission" date="2023-01" db="EMBL/GenBank/DDBJ databases">
        <title>Analysis of 21 Apiospora genomes using comparative genomics revels a genus with tremendous synthesis potential of carbohydrate active enzymes and secondary metabolites.</title>
        <authorList>
            <person name="Sorensen T."/>
        </authorList>
    </citation>
    <scope>NUCLEOTIDE SEQUENCE [LARGE SCALE GENOMIC DNA]</scope>
    <source>
        <strain evidence="2 3">CBS 20057</strain>
    </source>
</reference>
<dbReference type="Proteomes" id="UP001396898">
    <property type="component" value="Unassembled WGS sequence"/>
</dbReference>
<feature type="compositionally biased region" description="Low complexity" evidence="1">
    <location>
        <begin position="23"/>
        <end position="35"/>
    </location>
</feature>
<dbReference type="PANTHER" id="PTHR43619:SF2">
    <property type="entry name" value="S-ADENOSYL-L-METHIONINE-DEPENDENT METHYLTRANSFERASES SUPERFAMILY PROTEIN"/>
    <property type="match status" value="1"/>
</dbReference>
<feature type="compositionally biased region" description="Basic and acidic residues" evidence="1">
    <location>
        <begin position="13"/>
        <end position="22"/>
    </location>
</feature>
<dbReference type="InterPro" id="IPR029063">
    <property type="entry name" value="SAM-dependent_MTases_sf"/>
</dbReference>
<accession>A0ABR1RLL9</accession>
<dbReference type="PANTHER" id="PTHR43619">
    <property type="entry name" value="S-ADENOSYL-L-METHIONINE-DEPENDENT METHYLTRANSFERASE YKTD-RELATED"/>
    <property type="match status" value="1"/>
</dbReference>
<evidence type="ECO:0000256" key="1">
    <source>
        <dbReference type="SAM" id="MobiDB-lite"/>
    </source>
</evidence>
<feature type="region of interest" description="Disordered" evidence="1">
    <location>
        <begin position="1"/>
        <end position="59"/>
    </location>
</feature>
<feature type="compositionally biased region" description="Low complexity" evidence="1">
    <location>
        <begin position="44"/>
        <end position="56"/>
    </location>
</feature>
<feature type="compositionally biased region" description="Polar residues" evidence="1">
    <location>
        <begin position="1"/>
        <end position="11"/>
    </location>
</feature>
<dbReference type="EMBL" id="JAQQWI010000012">
    <property type="protein sequence ID" value="KAK8015864.1"/>
    <property type="molecule type" value="Genomic_DNA"/>
</dbReference>
<protein>
    <submittedName>
        <fullName evidence="2">Uncharacterized protein</fullName>
    </submittedName>
</protein>
<dbReference type="SUPFAM" id="SSF53335">
    <property type="entry name" value="S-adenosyl-L-methionine-dependent methyltransferases"/>
    <property type="match status" value="1"/>
</dbReference>
<organism evidence="2 3">
    <name type="scientific">Apiospora marii</name>
    <dbReference type="NCBI Taxonomy" id="335849"/>
    <lineage>
        <taxon>Eukaryota</taxon>
        <taxon>Fungi</taxon>
        <taxon>Dikarya</taxon>
        <taxon>Ascomycota</taxon>
        <taxon>Pezizomycotina</taxon>
        <taxon>Sordariomycetes</taxon>
        <taxon>Xylariomycetidae</taxon>
        <taxon>Amphisphaeriales</taxon>
        <taxon>Apiosporaceae</taxon>
        <taxon>Apiospora</taxon>
    </lineage>
</organism>
<evidence type="ECO:0000313" key="2">
    <source>
        <dbReference type="EMBL" id="KAK8015864.1"/>
    </source>
</evidence>
<keyword evidence="3" id="KW-1185">Reference proteome</keyword>
<evidence type="ECO:0000313" key="3">
    <source>
        <dbReference type="Proteomes" id="UP001396898"/>
    </source>
</evidence>
<proteinExistence type="predicted"/>
<comment type="caution">
    <text evidence="2">The sequence shown here is derived from an EMBL/GenBank/DDBJ whole genome shotgun (WGS) entry which is preliminary data.</text>
</comment>
<gene>
    <name evidence="2" type="ORF">PG991_008752</name>
</gene>
<sequence>MAKGSNKTSGGDTKPKPDEKGEAATTATTSSTASSKGNNGRQVPSASAAPTAAGPPRITLTGAMQTNLSTLCARALDAKSAKPLLNDTWAPHVMDQVPGYDFSGVMPGPLAAAAVVKRALTLDRWTAAFLERNPRATVLHLACGLDSRCLRLRWGGGGGGGGGGANANTADKPGTAAKGNFADVVWVDLDLPDVVALRRQLLPSPSGPGCDYRLVAASVADEGWLADIPADRPTLILMEGLTIRRHRAIPPPAQTIQLGGGGALAFDCVGSVVLRAQGLIGVLRHTGAAFGWALDYPRYLELLDERLRLVETQGPLAMFGCAAESELMPLPVRWGLRGLGYVPFLYAAAEHVLRDLLTPGALVRFEF</sequence>